<organism evidence="2 3">
    <name type="scientific">Prescottella agglutinans</name>
    <dbReference type="NCBI Taxonomy" id="1644129"/>
    <lineage>
        <taxon>Bacteria</taxon>
        <taxon>Bacillati</taxon>
        <taxon>Actinomycetota</taxon>
        <taxon>Actinomycetes</taxon>
        <taxon>Mycobacteriales</taxon>
        <taxon>Nocardiaceae</taxon>
        <taxon>Prescottella</taxon>
    </lineage>
</organism>
<dbReference type="PANTHER" id="PTHR36509:SF2">
    <property type="entry name" value="BLL3101 PROTEIN"/>
    <property type="match status" value="1"/>
</dbReference>
<proteinExistence type="predicted"/>
<name>A0ABT6M9M5_9NOCA</name>
<dbReference type="Gene3D" id="2.60.120.600">
    <property type="entry name" value="Domain of unknown function DUF1214, C-terminal domain"/>
    <property type="match status" value="1"/>
</dbReference>
<evidence type="ECO:0000313" key="2">
    <source>
        <dbReference type="EMBL" id="MDH6281012.1"/>
    </source>
</evidence>
<dbReference type="EMBL" id="JARXVC010000004">
    <property type="protein sequence ID" value="MDH6281012.1"/>
    <property type="molecule type" value="Genomic_DNA"/>
</dbReference>
<dbReference type="PANTHER" id="PTHR36509">
    <property type="entry name" value="BLL3101 PROTEIN"/>
    <property type="match status" value="1"/>
</dbReference>
<feature type="domain" description="DUF1214" evidence="1">
    <location>
        <begin position="14"/>
        <end position="75"/>
    </location>
</feature>
<accession>A0ABT6M9M5</accession>
<gene>
    <name evidence="2" type="ORF">M2280_002225</name>
</gene>
<dbReference type="Pfam" id="PF06742">
    <property type="entry name" value="DUF1214"/>
    <property type="match status" value="1"/>
</dbReference>
<dbReference type="Proteomes" id="UP001160334">
    <property type="component" value="Unassembled WGS sequence"/>
</dbReference>
<dbReference type="SUPFAM" id="SSF160935">
    <property type="entry name" value="VPA0735-like"/>
    <property type="match status" value="1"/>
</dbReference>
<sequence length="90" mass="10164">MRPQPWHLGQYLRYANDLDRFSLGTKNQNLTYGDDGSLTLTVGGAAPTDPKLLTNWLPAPDDDFAIYLRAYWPDEAILDGTWEPPAVTRQ</sequence>
<dbReference type="InterPro" id="IPR037049">
    <property type="entry name" value="DUF1214_C_sf"/>
</dbReference>
<dbReference type="InterPro" id="IPR010621">
    <property type="entry name" value="DUF1214"/>
</dbReference>
<evidence type="ECO:0000259" key="1">
    <source>
        <dbReference type="Pfam" id="PF06742"/>
    </source>
</evidence>
<reference evidence="2 3" key="1">
    <citation type="submission" date="2023-04" db="EMBL/GenBank/DDBJ databases">
        <title>Forest soil microbial communities from Buena Vista Peninsula, Colon Province, Panama.</title>
        <authorList>
            <person name="Bouskill N."/>
        </authorList>
    </citation>
    <scope>NUCLEOTIDE SEQUENCE [LARGE SCALE GENOMIC DNA]</scope>
    <source>
        <strain evidence="2 3">CFH S0262</strain>
    </source>
</reference>
<keyword evidence="3" id="KW-1185">Reference proteome</keyword>
<protein>
    <recommendedName>
        <fullName evidence="1">DUF1214 domain-containing protein</fullName>
    </recommendedName>
</protein>
<evidence type="ECO:0000313" key="3">
    <source>
        <dbReference type="Proteomes" id="UP001160334"/>
    </source>
</evidence>
<dbReference type="RefSeq" id="WP_280760337.1">
    <property type="nucleotide sequence ID" value="NZ_JARXVC010000004.1"/>
</dbReference>
<comment type="caution">
    <text evidence="2">The sequence shown here is derived from an EMBL/GenBank/DDBJ whole genome shotgun (WGS) entry which is preliminary data.</text>
</comment>